<evidence type="ECO:0000313" key="3">
    <source>
        <dbReference type="EMBL" id="RFU37250.1"/>
    </source>
</evidence>
<evidence type="ECO:0000256" key="1">
    <source>
        <dbReference type="SAM" id="MobiDB-lite"/>
    </source>
</evidence>
<feature type="transmembrane region" description="Helical" evidence="2">
    <location>
        <begin position="42"/>
        <end position="65"/>
    </location>
</feature>
<accession>A0A372JBA4</accession>
<dbReference type="Proteomes" id="UP000261811">
    <property type="component" value="Unassembled WGS sequence"/>
</dbReference>
<dbReference type="AlphaFoldDB" id="A0A372JBA4"/>
<protein>
    <recommendedName>
        <fullName evidence="5">CU044_5270 family protein</fullName>
    </recommendedName>
</protein>
<comment type="caution">
    <text evidence="3">The sequence shown here is derived from an EMBL/GenBank/DDBJ whole genome shotgun (WGS) entry which is preliminary data.</text>
</comment>
<reference evidence="3 4" key="1">
    <citation type="submission" date="2018-08" db="EMBL/GenBank/DDBJ databases">
        <title>Actinomadura jelena sp. nov., a novel Actinomycete isolated from soil in Chad.</title>
        <authorList>
            <person name="Shi L."/>
        </authorList>
    </citation>
    <scope>NUCLEOTIDE SEQUENCE [LARGE SCALE GENOMIC DNA]</scope>
    <source>
        <strain evidence="3 4">NEAU-G17</strain>
    </source>
</reference>
<name>A0A372JBA4_9ACTN</name>
<keyword evidence="4" id="KW-1185">Reference proteome</keyword>
<proteinExistence type="predicted"/>
<organism evidence="3 4">
    <name type="scientific">Actinomadura logoneensis</name>
    <dbReference type="NCBI Taxonomy" id="2293572"/>
    <lineage>
        <taxon>Bacteria</taxon>
        <taxon>Bacillati</taxon>
        <taxon>Actinomycetota</taxon>
        <taxon>Actinomycetes</taxon>
        <taxon>Streptosporangiales</taxon>
        <taxon>Thermomonosporaceae</taxon>
        <taxon>Actinomadura</taxon>
    </lineage>
</organism>
<evidence type="ECO:0000313" key="4">
    <source>
        <dbReference type="Proteomes" id="UP000261811"/>
    </source>
</evidence>
<evidence type="ECO:0000256" key="2">
    <source>
        <dbReference type="SAM" id="Phobius"/>
    </source>
</evidence>
<sequence length="331" mass="34934">MEEIETVKRMFSEPGPSPSALAAGRERLARGTRGRTRRAGTFWAAGTALAVGAAAAAVAVAQVGLGSGDPGASRPHALRLSAAQEVLAGAARTADGQPLLTPRADQWVHYRFAGYDSKRKAHPVYRDEGWQRLDGLRDASLVGGRVVVSGPRSAGPEAATPLGAWRRLAALPTDPRKMLAALRDQPGLTPDAAASADERAFANAAELLWNSPLGAPPKVQAALYRALGTLPGIRVDRTPDAVGERAVGLGLPHTVQILFDPVTYRYLGDRMVSDGVRKGRPQPPAGMSEAKRKAWEAWAADPANRRVLPAGALVSSRLRTGVQLVGKPGER</sequence>
<gene>
    <name evidence="3" type="ORF">DZF91_33850</name>
</gene>
<keyword evidence="2" id="KW-0472">Membrane</keyword>
<dbReference type="EMBL" id="QURH01000991">
    <property type="protein sequence ID" value="RFU37250.1"/>
    <property type="molecule type" value="Genomic_DNA"/>
</dbReference>
<dbReference type="NCBIfam" id="NF038083">
    <property type="entry name" value="CU044_5270_fam"/>
    <property type="match status" value="1"/>
</dbReference>
<feature type="region of interest" description="Disordered" evidence="1">
    <location>
        <begin position="1"/>
        <end position="21"/>
    </location>
</feature>
<dbReference type="RefSeq" id="WP_117361116.1">
    <property type="nucleotide sequence ID" value="NZ_QURH01000991.1"/>
</dbReference>
<dbReference type="InterPro" id="IPR047789">
    <property type="entry name" value="CU044_5270-like"/>
</dbReference>
<keyword evidence="2" id="KW-1133">Transmembrane helix</keyword>
<evidence type="ECO:0008006" key="5">
    <source>
        <dbReference type="Google" id="ProtNLM"/>
    </source>
</evidence>
<keyword evidence="2" id="KW-0812">Transmembrane</keyword>
<dbReference type="OrthoDB" id="3612087at2"/>
<feature type="compositionally biased region" description="Basic and acidic residues" evidence="1">
    <location>
        <begin position="1"/>
        <end position="11"/>
    </location>
</feature>